<sequence length="316" mass="35335">MDTLKGVESFVKAVEEGSIAAAGRRLGISAAAASQNIARLERQLGTRLLVRTTRRLALTESGQLYFQRVQSIVRELEQAQADIADLGGEPQGRLRIACSAAFGRNVLAPLLPAFARRYPRLMIELVLADHYVDHIAEDIDLSIRFAQQLEAGLVARRIARVPMRFCAAPSYLAQHGVPQDPDELHRHHCLLFRSPMDGRLLGWGFLREGVRFEPRLNPVMISNDIDSLARFAVDGAGVARIGAFIADPLIEQGLLQPLFLPQEKKSLRRAQRAQTAQADIEPLDFYACYQDRQVAQGKQRLFLDYLEQNMPSAWRA</sequence>
<evidence type="ECO:0000259" key="5">
    <source>
        <dbReference type="PROSITE" id="PS50931"/>
    </source>
</evidence>
<evidence type="ECO:0000313" key="6">
    <source>
        <dbReference type="EMBL" id="GGC05495.1"/>
    </source>
</evidence>
<protein>
    <submittedName>
        <fullName evidence="6">LysR family transcriptional regulator</fullName>
    </submittedName>
</protein>
<dbReference type="GO" id="GO:0043565">
    <property type="term" value="F:sequence-specific DNA binding"/>
    <property type="evidence" value="ECO:0007669"/>
    <property type="project" value="TreeGrafter"/>
</dbReference>
<dbReference type="PANTHER" id="PTHR30537:SF17">
    <property type="entry name" value="LYSR-FAMILY REGULATORY PROTEIN"/>
    <property type="match status" value="1"/>
</dbReference>
<dbReference type="InterPro" id="IPR058163">
    <property type="entry name" value="LysR-type_TF_proteobact-type"/>
</dbReference>
<dbReference type="Gene3D" id="1.10.10.10">
    <property type="entry name" value="Winged helix-like DNA-binding domain superfamily/Winged helix DNA-binding domain"/>
    <property type="match status" value="1"/>
</dbReference>
<dbReference type="Pfam" id="PF03466">
    <property type="entry name" value="LysR_substrate"/>
    <property type="match status" value="1"/>
</dbReference>
<evidence type="ECO:0000256" key="1">
    <source>
        <dbReference type="ARBA" id="ARBA00009437"/>
    </source>
</evidence>
<evidence type="ECO:0000256" key="2">
    <source>
        <dbReference type="ARBA" id="ARBA00023015"/>
    </source>
</evidence>
<keyword evidence="3" id="KW-0238">DNA-binding</keyword>
<evidence type="ECO:0000256" key="4">
    <source>
        <dbReference type="ARBA" id="ARBA00023163"/>
    </source>
</evidence>
<dbReference type="EMBL" id="BMCG01000002">
    <property type="protein sequence ID" value="GGC05495.1"/>
    <property type="molecule type" value="Genomic_DNA"/>
</dbReference>
<dbReference type="CDD" id="cd08422">
    <property type="entry name" value="PBP2_CrgA_like"/>
    <property type="match status" value="1"/>
</dbReference>
<dbReference type="GO" id="GO:0006351">
    <property type="term" value="P:DNA-templated transcription"/>
    <property type="evidence" value="ECO:0007669"/>
    <property type="project" value="TreeGrafter"/>
</dbReference>
<dbReference type="Proteomes" id="UP000620266">
    <property type="component" value="Unassembled WGS sequence"/>
</dbReference>
<accession>A0A8J2UKJ2</accession>
<dbReference type="PANTHER" id="PTHR30537">
    <property type="entry name" value="HTH-TYPE TRANSCRIPTIONAL REGULATOR"/>
    <property type="match status" value="1"/>
</dbReference>
<dbReference type="FunFam" id="1.10.10.10:FF:000001">
    <property type="entry name" value="LysR family transcriptional regulator"/>
    <property type="match status" value="1"/>
</dbReference>
<dbReference type="SUPFAM" id="SSF46785">
    <property type="entry name" value="Winged helix' DNA-binding domain"/>
    <property type="match status" value="1"/>
</dbReference>
<keyword evidence="7" id="KW-1185">Reference proteome</keyword>
<keyword evidence="4" id="KW-0804">Transcription</keyword>
<dbReference type="InterPro" id="IPR000847">
    <property type="entry name" value="LysR_HTH_N"/>
</dbReference>
<keyword evidence="2" id="KW-0805">Transcription regulation</keyword>
<comment type="caution">
    <text evidence="6">The sequence shown here is derived from an EMBL/GenBank/DDBJ whole genome shotgun (WGS) entry which is preliminary data.</text>
</comment>
<dbReference type="RefSeq" id="WP_188395396.1">
    <property type="nucleotide sequence ID" value="NZ_BMCG01000002.1"/>
</dbReference>
<dbReference type="Pfam" id="PF00126">
    <property type="entry name" value="HTH_1"/>
    <property type="match status" value="1"/>
</dbReference>
<dbReference type="PROSITE" id="PS50931">
    <property type="entry name" value="HTH_LYSR"/>
    <property type="match status" value="1"/>
</dbReference>
<dbReference type="InterPro" id="IPR005119">
    <property type="entry name" value="LysR_subst-bd"/>
</dbReference>
<name>A0A8J2UKJ2_9BURK</name>
<dbReference type="InterPro" id="IPR036390">
    <property type="entry name" value="WH_DNA-bd_sf"/>
</dbReference>
<dbReference type="SUPFAM" id="SSF53850">
    <property type="entry name" value="Periplasmic binding protein-like II"/>
    <property type="match status" value="1"/>
</dbReference>
<evidence type="ECO:0000313" key="7">
    <source>
        <dbReference type="Proteomes" id="UP000620266"/>
    </source>
</evidence>
<dbReference type="AlphaFoldDB" id="A0A8J2UKJ2"/>
<comment type="similarity">
    <text evidence="1">Belongs to the LysR transcriptional regulatory family.</text>
</comment>
<feature type="domain" description="HTH lysR-type" evidence="5">
    <location>
        <begin position="1"/>
        <end position="59"/>
    </location>
</feature>
<proteinExistence type="inferred from homology"/>
<reference evidence="6" key="2">
    <citation type="submission" date="2020-09" db="EMBL/GenBank/DDBJ databases">
        <authorList>
            <person name="Sun Q."/>
            <person name="Sedlacek I."/>
        </authorList>
    </citation>
    <scope>NUCLEOTIDE SEQUENCE</scope>
    <source>
        <strain evidence="6">CCM 7086</strain>
    </source>
</reference>
<gene>
    <name evidence="6" type="ORF">GCM10007205_13310</name>
</gene>
<organism evidence="6 7">
    <name type="scientific">Oxalicibacterium flavum</name>
    <dbReference type="NCBI Taxonomy" id="179467"/>
    <lineage>
        <taxon>Bacteria</taxon>
        <taxon>Pseudomonadati</taxon>
        <taxon>Pseudomonadota</taxon>
        <taxon>Betaproteobacteria</taxon>
        <taxon>Burkholderiales</taxon>
        <taxon>Oxalobacteraceae</taxon>
        <taxon>Oxalicibacterium</taxon>
    </lineage>
</organism>
<evidence type="ECO:0000256" key="3">
    <source>
        <dbReference type="ARBA" id="ARBA00023125"/>
    </source>
</evidence>
<dbReference type="Gene3D" id="3.40.190.290">
    <property type="match status" value="1"/>
</dbReference>
<reference evidence="6" key="1">
    <citation type="journal article" date="2014" name="Int. J. Syst. Evol. Microbiol.">
        <title>Complete genome sequence of Corynebacterium casei LMG S-19264T (=DSM 44701T), isolated from a smear-ripened cheese.</title>
        <authorList>
            <consortium name="US DOE Joint Genome Institute (JGI-PGF)"/>
            <person name="Walter F."/>
            <person name="Albersmeier A."/>
            <person name="Kalinowski J."/>
            <person name="Ruckert C."/>
        </authorList>
    </citation>
    <scope>NUCLEOTIDE SEQUENCE</scope>
    <source>
        <strain evidence="6">CCM 7086</strain>
    </source>
</reference>
<dbReference type="GO" id="GO:0003700">
    <property type="term" value="F:DNA-binding transcription factor activity"/>
    <property type="evidence" value="ECO:0007669"/>
    <property type="project" value="InterPro"/>
</dbReference>
<dbReference type="InterPro" id="IPR036388">
    <property type="entry name" value="WH-like_DNA-bd_sf"/>
</dbReference>